<dbReference type="InterPro" id="IPR036390">
    <property type="entry name" value="WH_DNA-bd_sf"/>
</dbReference>
<dbReference type="RefSeq" id="WP_179787049.1">
    <property type="nucleotide sequence ID" value="NZ_BAAARR010000038.1"/>
</dbReference>
<dbReference type="InterPro" id="IPR051011">
    <property type="entry name" value="Metal_resp_trans_reg"/>
</dbReference>
<evidence type="ECO:0000313" key="1">
    <source>
        <dbReference type="EMBL" id="NYH89297.1"/>
    </source>
</evidence>
<dbReference type="InterPro" id="IPR011991">
    <property type="entry name" value="ArsR-like_HTH"/>
</dbReference>
<protein>
    <submittedName>
        <fullName evidence="1">DNA-binding transcriptional ArsR family regulator</fullName>
    </submittedName>
</protein>
<sequence length="333" mass="36665">MLRIEFTTQDLNRLRVAGDVHPLWETVLSLQLLQNRHAALTFDPWRRRVRTALARSGLACTTSALMLVCPHAEYFPDFLTPENGCASLDDGLDAVLSTPRGRLGQELARLAPQRPVPPVIRRLAQGEPAALRWLGESLRRYYDVAVAPYLHAIRAAVAADRPSRSEAALTGGAVGLLETYQNELAWREDALECAYPVDQELALNGRPLSLVPSFFCARRPVTLADPDLPPVLVHPLRPAPGWLDRPIDPSGTLDALAQLLGHTRAQVLDLLDVPMSTGRIAVELHLAPASASRHATVLREAGLLTSQRQQREMLHRRTPLGDAMLNGVPYKAF</sequence>
<reference evidence="1 2" key="1">
    <citation type="submission" date="2020-07" db="EMBL/GenBank/DDBJ databases">
        <title>Sequencing the genomes of 1000 actinobacteria strains.</title>
        <authorList>
            <person name="Klenk H.-P."/>
        </authorList>
    </citation>
    <scope>NUCLEOTIDE SEQUENCE [LARGE SCALE GENOMIC DNA]</scope>
    <source>
        <strain evidence="1 2">DSM 18448</strain>
    </source>
</reference>
<proteinExistence type="predicted"/>
<dbReference type="SUPFAM" id="SSF46785">
    <property type="entry name" value="Winged helix' DNA-binding domain"/>
    <property type="match status" value="1"/>
</dbReference>
<organism evidence="1 2">
    <name type="scientific">Actinopolymorpha rutila</name>
    <dbReference type="NCBI Taxonomy" id="446787"/>
    <lineage>
        <taxon>Bacteria</taxon>
        <taxon>Bacillati</taxon>
        <taxon>Actinomycetota</taxon>
        <taxon>Actinomycetes</taxon>
        <taxon>Propionibacteriales</taxon>
        <taxon>Actinopolymorphaceae</taxon>
        <taxon>Actinopolymorpha</taxon>
    </lineage>
</organism>
<dbReference type="CDD" id="cd00090">
    <property type="entry name" value="HTH_ARSR"/>
    <property type="match status" value="1"/>
</dbReference>
<comment type="caution">
    <text evidence="1">The sequence shown here is derived from an EMBL/GenBank/DDBJ whole genome shotgun (WGS) entry which is preliminary data.</text>
</comment>
<name>A0A852Z7Q0_9ACTN</name>
<evidence type="ECO:0000313" key="2">
    <source>
        <dbReference type="Proteomes" id="UP000579605"/>
    </source>
</evidence>
<keyword evidence="1" id="KW-0238">DNA-binding</keyword>
<gene>
    <name evidence="1" type="ORF">F4554_001935</name>
</gene>
<dbReference type="PANTHER" id="PTHR43132:SF8">
    <property type="entry name" value="HTH-TYPE TRANSCRIPTIONAL REGULATOR KMTR"/>
    <property type="match status" value="1"/>
</dbReference>
<dbReference type="Gene3D" id="1.10.10.10">
    <property type="entry name" value="Winged helix-like DNA-binding domain superfamily/Winged helix DNA-binding domain"/>
    <property type="match status" value="1"/>
</dbReference>
<dbReference type="EMBL" id="JACBZH010000001">
    <property type="protein sequence ID" value="NYH89297.1"/>
    <property type="molecule type" value="Genomic_DNA"/>
</dbReference>
<dbReference type="AlphaFoldDB" id="A0A852Z7Q0"/>
<dbReference type="Proteomes" id="UP000579605">
    <property type="component" value="Unassembled WGS sequence"/>
</dbReference>
<dbReference type="GO" id="GO:0003677">
    <property type="term" value="F:DNA binding"/>
    <property type="evidence" value="ECO:0007669"/>
    <property type="project" value="UniProtKB-KW"/>
</dbReference>
<keyword evidence="2" id="KW-1185">Reference proteome</keyword>
<dbReference type="PANTHER" id="PTHR43132">
    <property type="entry name" value="ARSENICAL RESISTANCE OPERON REPRESSOR ARSR-RELATED"/>
    <property type="match status" value="1"/>
</dbReference>
<accession>A0A852Z7Q0</accession>
<dbReference type="InterPro" id="IPR036388">
    <property type="entry name" value="WH-like_DNA-bd_sf"/>
</dbReference>